<dbReference type="PANTHER" id="PTHR47691:SF3">
    <property type="entry name" value="HTH-TYPE TRANSCRIPTIONAL REGULATOR RV0890C-RELATED"/>
    <property type="match status" value="1"/>
</dbReference>
<dbReference type="InterPro" id="IPR001867">
    <property type="entry name" value="OmpR/PhoB-type_DNA-bd"/>
</dbReference>
<dbReference type="InterPro" id="IPR036388">
    <property type="entry name" value="WH-like_DNA-bd_sf"/>
</dbReference>
<dbReference type="GO" id="GO:0006355">
    <property type="term" value="P:regulation of DNA-templated transcription"/>
    <property type="evidence" value="ECO:0007669"/>
    <property type="project" value="InterPro"/>
</dbReference>
<evidence type="ECO:0000313" key="5">
    <source>
        <dbReference type="Proteomes" id="UP000463700"/>
    </source>
</evidence>
<proteinExistence type="predicted"/>
<keyword evidence="1 2" id="KW-0238">DNA-binding</keyword>
<feature type="DNA-binding region" description="OmpR/PhoB-type" evidence="2">
    <location>
        <begin position="1"/>
        <end position="94"/>
    </location>
</feature>
<dbReference type="InterPro" id="IPR058852">
    <property type="entry name" value="HTH_77"/>
</dbReference>
<dbReference type="Gene3D" id="1.10.10.10">
    <property type="entry name" value="Winged helix-like DNA-binding domain superfamily/Winged helix DNA-binding domain"/>
    <property type="match status" value="1"/>
</dbReference>
<dbReference type="GO" id="GO:0003677">
    <property type="term" value="F:DNA binding"/>
    <property type="evidence" value="ECO:0007669"/>
    <property type="project" value="UniProtKB-UniRule"/>
</dbReference>
<dbReference type="Gene3D" id="3.40.50.300">
    <property type="entry name" value="P-loop containing nucleotide triphosphate hydrolases"/>
    <property type="match status" value="1"/>
</dbReference>
<dbReference type="PANTHER" id="PTHR47691">
    <property type="entry name" value="REGULATOR-RELATED"/>
    <property type="match status" value="1"/>
</dbReference>
<dbReference type="Proteomes" id="UP000463700">
    <property type="component" value="Unassembled WGS sequence"/>
</dbReference>
<evidence type="ECO:0000259" key="3">
    <source>
        <dbReference type="PROSITE" id="PS51755"/>
    </source>
</evidence>
<feature type="domain" description="OmpR/PhoB-type" evidence="3">
    <location>
        <begin position="1"/>
        <end position="94"/>
    </location>
</feature>
<comment type="caution">
    <text evidence="4">The sequence shown here is derived from an EMBL/GenBank/DDBJ whole genome shotgun (WGS) entry which is preliminary data.</text>
</comment>
<dbReference type="Pfam" id="PF00486">
    <property type="entry name" value="Trans_reg_C"/>
    <property type="match status" value="1"/>
</dbReference>
<organism evidence="4 5">
    <name type="scientific">Paraburkholderia madseniana</name>
    <dbReference type="NCBI Taxonomy" id="2599607"/>
    <lineage>
        <taxon>Bacteria</taxon>
        <taxon>Pseudomonadati</taxon>
        <taxon>Pseudomonadota</taxon>
        <taxon>Betaproteobacteria</taxon>
        <taxon>Burkholderiales</taxon>
        <taxon>Burkholderiaceae</taxon>
        <taxon>Paraburkholderia</taxon>
    </lineage>
</organism>
<dbReference type="InterPro" id="IPR016032">
    <property type="entry name" value="Sig_transdc_resp-reg_C-effctor"/>
</dbReference>
<dbReference type="Pfam" id="PF00931">
    <property type="entry name" value="NB-ARC"/>
    <property type="match status" value="1"/>
</dbReference>
<protein>
    <submittedName>
        <fullName evidence="4">AAA family ATPase</fullName>
    </submittedName>
</protein>
<dbReference type="AlphaFoldDB" id="A0A6N6WNQ9"/>
<dbReference type="PRINTS" id="PR00364">
    <property type="entry name" value="DISEASERSIST"/>
</dbReference>
<dbReference type="SUPFAM" id="SSF46894">
    <property type="entry name" value="C-terminal effector domain of the bipartite response regulators"/>
    <property type="match status" value="1"/>
</dbReference>
<dbReference type="GO" id="GO:0000160">
    <property type="term" value="P:phosphorelay signal transduction system"/>
    <property type="evidence" value="ECO:0007669"/>
    <property type="project" value="InterPro"/>
</dbReference>
<dbReference type="SUPFAM" id="SSF52540">
    <property type="entry name" value="P-loop containing nucleoside triphosphate hydrolases"/>
    <property type="match status" value="1"/>
</dbReference>
<dbReference type="InterPro" id="IPR027417">
    <property type="entry name" value="P-loop_NTPase"/>
</dbReference>
<sequence length="483" mass="52691">MIELGRFQIDLEMRMLQLNGETVQLGSRAFDILAAVASADGRLVTKDELMNIVWPDTIVEENNIQVHLSALRKVLGQDRDLILTVPGRGYQLRQRRRNALSDEAGVRASGIRASGSQALRASRLPPPKSRLLGRDLAVRQIRALLEQTPVLTLVGAGGIGKTTVAVEAAHHSSADFEEPVCFVELAQLTTEEAVLRAIVERCGLSVPDPRVDVEQVVAALARQRRLLVLDNAEHVIGIMAHIVEALVAGNDALRVLVTSREPLRIMPETVFRVEPLDVPPPHSTDADILRCSAVNLFLRHANSLQGKVGSDSTELQLVGEICRRLDGIPLAIELAAARVVALGVEGVHRRLDDRMAILAGGYRTALPRHQTLRATFDWSFAILDQNARSLFRRLAVFGDAFTFEAMCAVVCDEAYTVANAIGSIGELVAKSLVGVEFEGPVARYRLSESTRAYAMAKLQAEGEQDDIAARHARYLPATRQSAA</sequence>
<dbReference type="InterPro" id="IPR002182">
    <property type="entry name" value="NB-ARC"/>
</dbReference>
<gene>
    <name evidence="4" type="ORF">FSO04_02730</name>
</gene>
<dbReference type="Pfam" id="PF25872">
    <property type="entry name" value="HTH_77"/>
    <property type="match status" value="1"/>
</dbReference>
<dbReference type="PROSITE" id="PS51755">
    <property type="entry name" value="OMPR_PHOB"/>
    <property type="match status" value="1"/>
</dbReference>
<evidence type="ECO:0000313" key="4">
    <source>
        <dbReference type="EMBL" id="KAE8761511.1"/>
    </source>
</evidence>
<dbReference type="SMART" id="SM00862">
    <property type="entry name" value="Trans_reg_C"/>
    <property type="match status" value="1"/>
</dbReference>
<dbReference type="OrthoDB" id="9811542at2"/>
<dbReference type="CDD" id="cd00383">
    <property type="entry name" value="trans_reg_C"/>
    <property type="match status" value="1"/>
</dbReference>
<evidence type="ECO:0000256" key="2">
    <source>
        <dbReference type="PROSITE-ProRule" id="PRU01091"/>
    </source>
</evidence>
<dbReference type="EMBL" id="VOSW01000003">
    <property type="protein sequence ID" value="KAE8761511.1"/>
    <property type="molecule type" value="Genomic_DNA"/>
</dbReference>
<name>A0A6N6WNQ9_9BURK</name>
<reference evidence="4 5" key="1">
    <citation type="journal article" date="2020" name="Int. J. Syst. Evol. Microbiol.">
        <title>Paraburkholderia madseniana sp. nov., a phenolic acid-degrading bacterium isolated from acidic forest soil.</title>
        <authorList>
            <person name="Wilhelm R.C."/>
            <person name="Murphy S.J.L."/>
            <person name="Feriancek N.M."/>
            <person name="Karasz D.C."/>
            <person name="DeRito C.M."/>
            <person name="Newman J.D."/>
            <person name="Buckley D.H."/>
        </authorList>
    </citation>
    <scope>NUCLEOTIDE SEQUENCE [LARGE SCALE GENOMIC DNA]</scope>
    <source>
        <strain evidence="4 5">RP11</strain>
    </source>
</reference>
<dbReference type="GO" id="GO:0043531">
    <property type="term" value="F:ADP binding"/>
    <property type="evidence" value="ECO:0007669"/>
    <property type="project" value="InterPro"/>
</dbReference>
<accession>A0A6N6WNQ9</accession>
<evidence type="ECO:0000256" key="1">
    <source>
        <dbReference type="ARBA" id="ARBA00023125"/>
    </source>
</evidence>